<comment type="caution">
    <text evidence="6">The sequence shown here is derived from an EMBL/GenBank/DDBJ whole genome shotgun (WGS) entry which is preliminary data.</text>
</comment>
<dbReference type="InterPro" id="IPR036097">
    <property type="entry name" value="HisK_dim/P_sf"/>
</dbReference>
<dbReference type="SUPFAM" id="SSF55874">
    <property type="entry name" value="ATPase domain of HSP90 chaperone/DNA topoisomerase II/histidine kinase"/>
    <property type="match status" value="1"/>
</dbReference>
<evidence type="ECO:0000256" key="4">
    <source>
        <dbReference type="SAM" id="MobiDB-lite"/>
    </source>
</evidence>
<sequence length="364" mass="39427">MRLATFLETARDQILEEVVAFAKTIPALQNCDDKALRNHLPNVLEAISADLRTPQTRTESIDKSHGNAPVQPGQSSAQTHGLMRAQSGIDIEQLVAEFRAMRSSVLRLWSESHSVEPTTIEDITRFNEAIDQAVAESVQFYAQERERWREIFLGVLGHDLCGPLNAISLTADVMIKQGIAPAQQTAMLGRQVSRMKTLLDSLLEYSRSSLGAGMALHLAQTDLAAACSEEVQLQLAAFPDAKIAFHAHGPAEGAYDASRVREALGNLVSNAVRHGDVGGNITVRVEGTANGVAVSVENPGELAPESMEQLFEPLHRGQSGPGLDRTNLGLGLFIARQIARAHGGDVVGRCDHHQVTFTLKLPKK</sequence>
<dbReference type="InterPro" id="IPR004358">
    <property type="entry name" value="Sig_transdc_His_kin-like_C"/>
</dbReference>
<dbReference type="InterPro" id="IPR005467">
    <property type="entry name" value="His_kinase_dom"/>
</dbReference>
<protein>
    <recommendedName>
        <fullName evidence="2">histidine kinase</fullName>
        <ecNumber evidence="2">2.7.13.3</ecNumber>
    </recommendedName>
</protein>
<dbReference type="RefSeq" id="WP_189689975.1">
    <property type="nucleotide sequence ID" value="NZ_BMYK01000026.1"/>
</dbReference>
<dbReference type="Pfam" id="PF02518">
    <property type="entry name" value="HATPase_c"/>
    <property type="match status" value="1"/>
</dbReference>
<dbReference type="InterPro" id="IPR003661">
    <property type="entry name" value="HisK_dim/P_dom"/>
</dbReference>
<keyword evidence="3" id="KW-0597">Phosphoprotein</keyword>
<dbReference type="Gene3D" id="1.10.287.130">
    <property type="match status" value="1"/>
</dbReference>
<dbReference type="Pfam" id="PF14361">
    <property type="entry name" value="RsbRD_N"/>
    <property type="match status" value="1"/>
</dbReference>
<reference evidence="7" key="1">
    <citation type="journal article" date="2019" name="Int. J. Syst. Evol. Microbiol.">
        <title>The Global Catalogue of Microorganisms (GCM) 10K type strain sequencing project: providing services to taxonomists for standard genome sequencing and annotation.</title>
        <authorList>
            <consortium name="The Broad Institute Genomics Platform"/>
            <consortium name="The Broad Institute Genome Sequencing Center for Infectious Disease"/>
            <person name="Wu L."/>
            <person name="Ma J."/>
        </authorList>
    </citation>
    <scope>NUCLEOTIDE SEQUENCE [LARGE SCALE GENOMIC DNA]</scope>
    <source>
        <strain evidence="7">KCTC 23314</strain>
    </source>
</reference>
<gene>
    <name evidence="6" type="ORF">GCM10007320_53940</name>
</gene>
<dbReference type="CDD" id="cd00082">
    <property type="entry name" value="HisKA"/>
    <property type="match status" value="1"/>
</dbReference>
<dbReference type="InterPro" id="IPR025751">
    <property type="entry name" value="RsbRD_N_dom"/>
</dbReference>
<dbReference type="PRINTS" id="PR00344">
    <property type="entry name" value="BCTRLSENSOR"/>
</dbReference>
<dbReference type="SMART" id="SM00388">
    <property type="entry name" value="HisKA"/>
    <property type="match status" value="1"/>
</dbReference>
<evidence type="ECO:0000256" key="3">
    <source>
        <dbReference type="ARBA" id="ARBA00022553"/>
    </source>
</evidence>
<accession>A0ABQ3GAD0</accession>
<evidence type="ECO:0000313" key="6">
    <source>
        <dbReference type="EMBL" id="GHC98344.1"/>
    </source>
</evidence>
<proteinExistence type="predicted"/>
<keyword evidence="6" id="KW-0418">Kinase</keyword>
<dbReference type="InterPro" id="IPR036890">
    <property type="entry name" value="HATPase_C_sf"/>
</dbReference>
<dbReference type="GO" id="GO:0016301">
    <property type="term" value="F:kinase activity"/>
    <property type="evidence" value="ECO:0007669"/>
    <property type="project" value="UniProtKB-KW"/>
</dbReference>
<dbReference type="Proteomes" id="UP000626210">
    <property type="component" value="Unassembled WGS sequence"/>
</dbReference>
<keyword evidence="7" id="KW-1185">Reference proteome</keyword>
<organism evidence="6 7">
    <name type="scientific">Pseudorhodoferax aquiterrae</name>
    <dbReference type="NCBI Taxonomy" id="747304"/>
    <lineage>
        <taxon>Bacteria</taxon>
        <taxon>Pseudomonadati</taxon>
        <taxon>Pseudomonadota</taxon>
        <taxon>Betaproteobacteria</taxon>
        <taxon>Burkholderiales</taxon>
        <taxon>Comamonadaceae</taxon>
    </lineage>
</organism>
<evidence type="ECO:0000259" key="5">
    <source>
        <dbReference type="PROSITE" id="PS50109"/>
    </source>
</evidence>
<dbReference type="EC" id="2.7.13.3" evidence="2"/>
<dbReference type="PANTHER" id="PTHR43547:SF2">
    <property type="entry name" value="HYBRID SIGNAL TRANSDUCTION HISTIDINE KINASE C"/>
    <property type="match status" value="1"/>
</dbReference>
<dbReference type="EMBL" id="BMYK01000026">
    <property type="protein sequence ID" value="GHC98344.1"/>
    <property type="molecule type" value="Genomic_DNA"/>
</dbReference>
<dbReference type="PROSITE" id="PS50109">
    <property type="entry name" value="HIS_KIN"/>
    <property type="match status" value="1"/>
</dbReference>
<evidence type="ECO:0000256" key="1">
    <source>
        <dbReference type="ARBA" id="ARBA00000085"/>
    </source>
</evidence>
<dbReference type="Gene3D" id="3.30.565.10">
    <property type="entry name" value="Histidine kinase-like ATPase, C-terminal domain"/>
    <property type="match status" value="1"/>
</dbReference>
<keyword evidence="6" id="KW-0808">Transferase</keyword>
<dbReference type="InterPro" id="IPR003594">
    <property type="entry name" value="HATPase_dom"/>
</dbReference>
<feature type="region of interest" description="Disordered" evidence="4">
    <location>
        <begin position="54"/>
        <end position="79"/>
    </location>
</feature>
<comment type="catalytic activity">
    <reaction evidence="1">
        <text>ATP + protein L-histidine = ADP + protein N-phospho-L-histidine.</text>
        <dbReference type="EC" id="2.7.13.3"/>
    </reaction>
</comment>
<dbReference type="SMART" id="SM00387">
    <property type="entry name" value="HATPase_c"/>
    <property type="match status" value="1"/>
</dbReference>
<evidence type="ECO:0000256" key="2">
    <source>
        <dbReference type="ARBA" id="ARBA00012438"/>
    </source>
</evidence>
<feature type="domain" description="Histidine kinase" evidence="5">
    <location>
        <begin position="155"/>
        <end position="364"/>
    </location>
</feature>
<dbReference type="CDD" id="cd00075">
    <property type="entry name" value="HATPase"/>
    <property type="match status" value="1"/>
</dbReference>
<evidence type="ECO:0000313" key="7">
    <source>
        <dbReference type="Proteomes" id="UP000626210"/>
    </source>
</evidence>
<name>A0ABQ3GAD0_9BURK</name>
<dbReference type="SUPFAM" id="SSF47384">
    <property type="entry name" value="Homodimeric domain of signal transducing histidine kinase"/>
    <property type="match status" value="1"/>
</dbReference>
<dbReference type="PANTHER" id="PTHR43547">
    <property type="entry name" value="TWO-COMPONENT HISTIDINE KINASE"/>
    <property type="match status" value="1"/>
</dbReference>